<dbReference type="SUPFAM" id="SSF54060">
    <property type="entry name" value="His-Me finger endonucleases"/>
    <property type="match status" value="1"/>
</dbReference>
<dbReference type="RefSeq" id="YP_002225127.1">
    <property type="nucleotide sequence ID" value="NC_011273.1"/>
</dbReference>
<dbReference type="SUPFAM" id="SSF54171">
    <property type="entry name" value="DNA-binding domain"/>
    <property type="match status" value="1"/>
</dbReference>
<dbReference type="Gene3D" id="3.90.75.10">
    <property type="entry name" value="Homing Intron 3 (I-ppo) Encoded Endonuclease, Chain A"/>
    <property type="match status" value="1"/>
</dbReference>
<dbReference type="InterPro" id="IPR016177">
    <property type="entry name" value="DNA-bd_dom_sf"/>
</dbReference>
<dbReference type="InterPro" id="IPR044925">
    <property type="entry name" value="His-Me_finger_sf"/>
</dbReference>
<dbReference type="OrthoDB" id="21336at10239"/>
<proteinExistence type="predicted"/>
<dbReference type="Proteomes" id="UP000001849">
    <property type="component" value="Segment"/>
</dbReference>
<dbReference type="GO" id="GO:0003677">
    <property type="term" value="F:DNA binding"/>
    <property type="evidence" value="ECO:0007669"/>
    <property type="project" value="InterPro"/>
</dbReference>
<name>B5LJM0_9CAUD</name>
<protein>
    <recommendedName>
        <fullName evidence="2">HNH nuclease domain-containing protein</fullName>
    </recommendedName>
</protein>
<accession>B5LJM0</accession>
<dbReference type="EMBL" id="EU826466">
    <property type="protein sequence ID" value="ACH62217.1"/>
    <property type="molecule type" value="Genomic_DNA"/>
</dbReference>
<evidence type="ECO:0000313" key="4">
    <source>
        <dbReference type="Proteomes" id="UP000001849"/>
    </source>
</evidence>
<feature type="region of interest" description="Disordered" evidence="1">
    <location>
        <begin position="97"/>
        <end position="118"/>
    </location>
</feature>
<evidence type="ECO:0000259" key="2">
    <source>
        <dbReference type="Pfam" id="PF13392"/>
    </source>
</evidence>
<gene>
    <name evidence="3" type="primary">250</name>
    <name evidence="3" type="ORF">MYRNA_250</name>
</gene>
<dbReference type="KEGG" id="vg:6920710"/>
<organism evidence="3 4">
    <name type="scientific">Mycobacterium phage Myrna</name>
    <dbReference type="NCBI Taxonomy" id="546805"/>
    <lineage>
        <taxon>Viruses</taxon>
        <taxon>Duplodnaviria</taxon>
        <taxon>Heunggongvirae</taxon>
        <taxon>Uroviricota</taxon>
        <taxon>Caudoviricetes</taxon>
        <taxon>Ceeclamvirinae</taxon>
        <taxon>Myrnavirus</taxon>
        <taxon>Myrnavirus myrna</taxon>
    </lineage>
</organism>
<dbReference type="InterPro" id="IPR003615">
    <property type="entry name" value="HNH_nuc"/>
</dbReference>
<sequence length="154" mass="17610">MLARPLPAHTEKDMLRFWLKVDFAGPTADHMDSRCWVWKEGCNSKGYGLFWLSPRKVLAHRLAYSVANGEPSPEQQVDHRCFNPQCVRPAHMRVATNQQNSQNRKAPGKGVSWDKKTGKWRAQNHVHGRTIYLGEYVDRAEAERVASAARNERG</sequence>
<dbReference type="Pfam" id="PF13392">
    <property type="entry name" value="HNH_3"/>
    <property type="match status" value="1"/>
</dbReference>
<dbReference type="InterPro" id="IPR044930">
    <property type="entry name" value="Homing_endonuclease_His-Me"/>
</dbReference>
<dbReference type="GO" id="GO:0004519">
    <property type="term" value="F:endonuclease activity"/>
    <property type="evidence" value="ECO:0007669"/>
    <property type="project" value="InterPro"/>
</dbReference>
<feature type="domain" description="HNH nuclease" evidence="2">
    <location>
        <begin position="58"/>
        <end position="102"/>
    </location>
</feature>
<keyword evidence="4" id="KW-1185">Reference proteome</keyword>
<evidence type="ECO:0000256" key="1">
    <source>
        <dbReference type="SAM" id="MobiDB-lite"/>
    </source>
</evidence>
<dbReference type="GeneID" id="6920710"/>
<reference evidence="3 4" key="1">
    <citation type="submission" date="2008-06" db="EMBL/GenBank/DDBJ databases">
        <authorList>
            <person name="Smith A.L."/>
            <person name="Paladin E.C."/>
            <person name="Jacobs-Sera D."/>
            <person name="Hendirx R.W."/>
            <person name="Hatfull G.F."/>
        </authorList>
    </citation>
    <scope>NUCLEOTIDE SEQUENCE [LARGE SCALE GENOMIC DNA]</scope>
</reference>
<evidence type="ECO:0000313" key="3">
    <source>
        <dbReference type="EMBL" id="ACH62217.1"/>
    </source>
</evidence>